<dbReference type="Gene3D" id="3.20.20.80">
    <property type="entry name" value="Glycosidases"/>
    <property type="match status" value="1"/>
</dbReference>
<dbReference type="InterPro" id="IPR017853">
    <property type="entry name" value="GH"/>
</dbReference>
<dbReference type="SUPFAM" id="SSF51445">
    <property type="entry name" value="(Trans)glycosidases"/>
    <property type="match status" value="1"/>
</dbReference>
<evidence type="ECO:0000313" key="5">
    <source>
        <dbReference type="Proteomes" id="UP001558713"/>
    </source>
</evidence>
<feature type="chain" id="PRO_5044759351" evidence="3">
    <location>
        <begin position="17"/>
        <end position="75"/>
    </location>
</feature>
<dbReference type="AlphaFoldDB" id="A0ABD1A4L8"/>
<evidence type="ECO:0000256" key="2">
    <source>
        <dbReference type="ARBA" id="ARBA00022801"/>
    </source>
</evidence>
<keyword evidence="5" id="KW-1185">Reference proteome</keyword>
<accession>A0ABD1A4L8</accession>
<comment type="caution">
    <text evidence="4">The sequence shown here is derived from an EMBL/GenBank/DDBJ whole genome shotgun (WGS) entry which is preliminary data.</text>
</comment>
<dbReference type="InterPro" id="IPR033132">
    <property type="entry name" value="GH_1_N_CS"/>
</dbReference>
<reference evidence="4 5" key="1">
    <citation type="submission" date="2024-04" db="EMBL/GenBank/DDBJ databases">
        <title>Genome assembly C_amara_ONT_v2.</title>
        <authorList>
            <person name="Yant L."/>
            <person name="Moore C."/>
            <person name="Slenker M."/>
        </authorList>
    </citation>
    <scope>NUCLEOTIDE SEQUENCE [LARGE SCALE GENOMIC DNA]</scope>
    <source>
        <tissue evidence="4">Leaf</tissue>
    </source>
</reference>
<name>A0ABD1A4L8_CARAN</name>
<evidence type="ECO:0000256" key="1">
    <source>
        <dbReference type="ARBA" id="ARBA00010838"/>
    </source>
</evidence>
<proteinExistence type="inferred from homology"/>
<evidence type="ECO:0000313" key="4">
    <source>
        <dbReference type="EMBL" id="KAL1201740.1"/>
    </source>
</evidence>
<dbReference type="InterPro" id="IPR001360">
    <property type="entry name" value="Glyco_hydro_1"/>
</dbReference>
<gene>
    <name evidence="4" type="ORF">V5N11_006280</name>
</gene>
<dbReference type="Proteomes" id="UP001558713">
    <property type="component" value="Unassembled WGS sequence"/>
</dbReference>
<dbReference type="EMBL" id="JBANAX010000584">
    <property type="protein sequence ID" value="KAL1201740.1"/>
    <property type="molecule type" value="Genomic_DNA"/>
</dbReference>
<comment type="similarity">
    <text evidence="1">Belongs to the glycosyl hydrolase 1 family.</text>
</comment>
<dbReference type="GO" id="GO:0016787">
    <property type="term" value="F:hydrolase activity"/>
    <property type="evidence" value="ECO:0007669"/>
    <property type="project" value="UniProtKB-KW"/>
</dbReference>
<keyword evidence="3" id="KW-0732">Signal</keyword>
<organism evidence="4 5">
    <name type="scientific">Cardamine amara subsp. amara</name>
    <dbReference type="NCBI Taxonomy" id="228776"/>
    <lineage>
        <taxon>Eukaryota</taxon>
        <taxon>Viridiplantae</taxon>
        <taxon>Streptophyta</taxon>
        <taxon>Embryophyta</taxon>
        <taxon>Tracheophyta</taxon>
        <taxon>Spermatophyta</taxon>
        <taxon>Magnoliopsida</taxon>
        <taxon>eudicotyledons</taxon>
        <taxon>Gunneridae</taxon>
        <taxon>Pentapetalae</taxon>
        <taxon>rosids</taxon>
        <taxon>malvids</taxon>
        <taxon>Brassicales</taxon>
        <taxon>Brassicaceae</taxon>
        <taxon>Cardamineae</taxon>
        <taxon>Cardamine</taxon>
    </lineage>
</organism>
<keyword evidence="2" id="KW-0378">Hydrolase</keyword>
<evidence type="ECO:0000256" key="3">
    <source>
        <dbReference type="SAM" id="SignalP"/>
    </source>
</evidence>
<dbReference type="PROSITE" id="PS00653">
    <property type="entry name" value="GLYCOSYL_HYDROL_F1_2"/>
    <property type="match status" value="1"/>
</dbReference>
<protein>
    <submittedName>
        <fullName evidence="4">Beta-glucosidase 3</fullName>
    </submittedName>
</protein>
<dbReference type="Pfam" id="PF00232">
    <property type="entry name" value="Glyco_hydro_1"/>
    <property type="match status" value="1"/>
</dbReference>
<sequence length="75" mass="8365">MKRILSLIITILLVLALSVTCRSCGRNDFPKGFTFGSATSAYQWEGAVDEDGRKPSVWDTFLHSRNLTNGDMHSM</sequence>
<feature type="signal peptide" evidence="3">
    <location>
        <begin position="1"/>
        <end position="16"/>
    </location>
</feature>